<dbReference type="EC" id="2.7.13.3" evidence="3"/>
<evidence type="ECO:0000256" key="8">
    <source>
        <dbReference type="ARBA" id="ARBA00022989"/>
    </source>
</evidence>
<dbReference type="SUPFAM" id="SSF55874">
    <property type="entry name" value="ATPase domain of HSP90 chaperone/DNA topoisomerase II/histidine kinase"/>
    <property type="match status" value="1"/>
</dbReference>
<dbReference type="EMBL" id="CP002454">
    <property type="protein sequence ID" value="ADV67143.1"/>
    <property type="molecule type" value="Genomic_DNA"/>
</dbReference>
<dbReference type="HOGENOM" id="CLU_000445_89_6_0"/>
<dbReference type="InterPro" id="IPR050428">
    <property type="entry name" value="TCS_sensor_his_kinase"/>
</dbReference>
<dbReference type="InterPro" id="IPR005467">
    <property type="entry name" value="His_kinase_dom"/>
</dbReference>
<organism evidence="14 15">
    <name type="scientific">Deinococcus maricopensis (strain DSM 21211 / LMG 22137 / NRRL B-23946 / LB-34)</name>
    <dbReference type="NCBI Taxonomy" id="709986"/>
    <lineage>
        <taxon>Bacteria</taxon>
        <taxon>Thermotogati</taxon>
        <taxon>Deinococcota</taxon>
        <taxon>Deinococci</taxon>
        <taxon>Deinococcales</taxon>
        <taxon>Deinococcaceae</taxon>
        <taxon>Deinococcus</taxon>
    </lineage>
</organism>
<dbReference type="PANTHER" id="PTHR45436:SF5">
    <property type="entry name" value="SENSOR HISTIDINE KINASE TRCS"/>
    <property type="match status" value="1"/>
</dbReference>
<gene>
    <name evidence="14" type="ordered locus">Deima_1494</name>
</gene>
<reference evidence="14 15" key="1">
    <citation type="journal article" date="2011" name="Stand. Genomic Sci.">
        <title>Complete genome sequence of Deinococcus maricopensis type strain (LB-34).</title>
        <authorList>
            <person name="Pukall R."/>
            <person name="Zeytun A."/>
            <person name="Lucas S."/>
            <person name="Lapidus A."/>
            <person name="Hammon N."/>
            <person name="Deshpande S."/>
            <person name="Nolan M."/>
            <person name="Cheng J.F."/>
            <person name="Pitluck S."/>
            <person name="Liolios K."/>
            <person name="Pagani I."/>
            <person name="Mikhailova N."/>
            <person name="Ivanova N."/>
            <person name="Mavromatis K."/>
            <person name="Pati A."/>
            <person name="Tapia R."/>
            <person name="Han C."/>
            <person name="Goodwin L."/>
            <person name="Chen A."/>
            <person name="Palaniappan K."/>
            <person name="Land M."/>
            <person name="Hauser L."/>
            <person name="Chang Y.J."/>
            <person name="Jeffries C.D."/>
            <person name="Brambilla E.M."/>
            <person name="Rohde M."/>
            <person name="Goker M."/>
            <person name="Detter J.C."/>
            <person name="Woyke T."/>
            <person name="Bristow J."/>
            <person name="Eisen J.A."/>
            <person name="Markowitz V."/>
            <person name="Hugenholtz P."/>
            <person name="Kyrpides N.C."/>
            <person name="Klenk H.P."/>
        </authorList>
    </citation>
    <scope>NUCLEOTIDE SEQUENCE [LARGE SCALE GENOMIC DNA]</scope>
    <source>
        <strain evidence="15">DSM 21211 / LMG 22137 / NRRL B-23946 / LB-34</strain>
    </source>
</reference>
<dbReference type="InterPro" id="IPR036097">
    <property type="entry name" value="HisK_dim/P_sf"/>
</dbReference>
<accession>E8U7V4</accession>
<dbReference type="PRINTS" id="PR00344">
    <property type="entry name" value="BCTRLSENSOR"/>
</dbReference>
<evidence type="ECO:0000256" key="11">
    <source>
        <dbReference type="SAM" id="Phobius"/>
    </source>
</evidence>
<dbReference type="CDD" id="cd06225">
    <property type="entry name" value="HAMP"/>
    <property type="match status" value="1"/>
</dbReference>
<evidence type="ECO:0000256" key="4">
    <source>
        <dbReference type="ARBA" id="ARBA00022553"/>
    </source>
</evidence>
<dbReference type="AlphaFoldDB" id="E8U7V4"/>
<dbReference type="CDD" id="cd00075">
    <property type="entry name" value="HATPase"/>
    <property type="match status" value="1"/>
</dbReference>
<reference evidence="15" key="2">
    <citation type="submission" date="2011-01" db="EMBL/GenBank/DDBJ databases">
        <title>The complete genome of Deinococcus maricopensis DSM 21211.</title>
        <authorList>
            <consortium name="US DOE Joint Genome Institute (JGI-PGF)"/>
            <person name="Lucas S."/>
            <person name="Copeland A."/>
            <person name="Lapidus A."/>
            <person name="Goodwin L."/>
            <person name="Pitluck S."/>
            <person name="Kyrpides N."/>
            <person name="Mavromatis K."/>
            <person name="Pagani I."/>
            <person name="Ivanova N."/>
            <person name="Ovchinnikova G."/>
            <person name="Zeytun A."/>
            <person name="Detter J.C."/>
            <person name="Han C."/>
            <person name="Land M."/>
            <person name="Hauser L."/>
            <person name="Markowitz V."/>
            <person name="Cheng J.-F."/>
            <person name="Hugenholtz P."/>
            <person name="Woyke T."/>
            <person name="Wu D."/>
            <person name="Pukall R."/>
            <person name="Gehrich-Schroeter G."/>
            <person name="Brambilla E."/>
            <person name="Klenk H.-P."/>
            <person name="Eisen J.A."/>
        </authorList>
    </citation>
    <scope>NUCLEOTIDE SEQUENCE [LARGE SCALE GENOMIC DNA]</scope>
    <source>
        <strain evidence="15">DSM 21211 / LMG 22137 / NRRL B-23946 / LB-34</strain>
    </source>
</reference>
<keyword evidence="10 11" id="KW-0472">Membrane</keyword>
<evidence type="ECO:0000256" key="7">
    <source>
        <dbReference type="ARBA" id="ARBA00022777"/>
    </source>
</evidence>
<feature type="transmembrane region" description="Helical" evidence="11">
    <location>
        <begin position="149"/>
        <end position="169"/>
    </location>
</feature>
<dbReference type="Pfam" id="PF00672">
    <property type="entry name" value="HAMP"/>
    <property type="match status" value="1"/>
</dbReference>
<evidence type="ECO:0000313" key="15">
    <source>
        <dbReference type="Proteomes" id="UP000008635"/>
    </source>
</evidence>
<evidence type="ECO:0000256" key="2">
    <source>
        <dbReference type="ARBA" id="ARBA00004370"/>
    </source>
</evidence>
<feature type="domain" description="HAMP" evidence="13">
    <location>
        <begin position="170"/>
        <end position="224"/>
    </location>
</feature>
<dbReference type="GO" id="GO:0000155">
    <property type="term" value="F:phosphorelay sensor kinase activity"/>
    <property type="evidence" value="ECO:0007669"/>
    <property type="project" value="InterPro"/>
</dbReference>
<keyword evidence="15" id="KW-1185">Reference proteome</keyword>
<keyword evidence="7 14" id="KW-0418">Kinase</keyword>
<keyword evidence="6 11" id="KW-0812">Transmembrane</keyword>
<dbReference type="OrthoDB" id="74171at2"/>
<evidence type="ECO:0000259" key="12">
    <source>
        <dbReference type="PROSITE" id="PS50109"/>
    </source>
</evidence>
<dbReference type="Gene3D" id="6.10.340.10">
    <property type="match status" value="1"/>
</dbReference>
<keyword evidence="5" id="KW-0808">Transferase</keyword>
<dbReference type="Gene3D" id="3.30.565.10">
    <property type="entry name" value="Histidine kinase-like ATPase, C-terminal domain"/>
    <property type="match status" value="1"/>
</dbReference>
<evidence type="ECO:0000313" key="14">
    <source>
        <dbReference type="EMBL" id="ADV67143.1"/>
    </source>
</evidence>
<dbReference type="CDD" id="cd00082">
    <property type="entry name" value="HisKA"/>
    <property type="match status" value="1"/>
</dbReference>
<evidence type="ECO:0000256" key="3">
    <source>
        <dbReference type="ARBA" id="ARBA00012438"/>
    </source>
</evidence>
<dbReference type="RefSeq" id="WP_013556648.1">
    <property type="nucleotide sequence ID" value="NC_014958.1"/>
</dbReference>
<dbReference type="eggNOG" id="COG2205">
    <property type="taxonomic scope" value="Bacteria"/>
</dbReference>
<dbReference type="SUPFAM" id="SSF158472">
    <property type="entry name" value="HAMP domain-like"/>
    <property type="match status" value="1"/>
</dbReference>
<dbReference type="PROSITE" id="PS50885">
    <property type="entry name" value="HAMP"/>
    <property type="match status" value="1"/>
</dbReference>
<dbReference type="Pfam" id="PF02518">
    <property type="entry name" value="HATPase_c"/>
    <property type="match status" value="1"/>
</dbReference>
<evidence type="ECO:0000256" key="10">
    <source>
        <dbReference type="ARBA" id="ARBA00023136"/>
    </source>
</evidence>
<evidence type="ECO:0000256" key="9">
    <source>
        <dbReference type="ARBA" id="ARBA00023012"/>
    </source>
</evidence>
<dbReference type="GO" id="GO:0016020">
    <property type="term" value="C:membrane"/>
    <property type="evidence" value="ECO:0007669"/>
    <property type="project" value="UniProtKB-SubCell"/>
</dbReference>
<dbReference type="InterPro" id="IPR003594">
    <property type="entry name" value="HATPase_dom"/>
</dbReference>
<evidence type="ECO:0000256" key="1">
    <source>
        <dbReference type="ARBA" id="ARBA00000085"/>
    </source>
</evidence>
<dbReference type="Proteomes" id="UP000008635">
    <property type="component" value="Chromosome"/>
</dbReference>
<keyword evidence="9" id="KW-0902">Two-component regulatory system</keyword>
<dbReference type="PANTHER" id="PTHR45436">
    <property type="entry name" value="SENSOR HISTIDINE KINASE YKOH"/>
    <property type="match status" value="1"/>
</dbReference>
<keyword evidence="8 11" id="KW-1133">Transmembrane helix</keyword>
<comment type="subcellular location">
    <subcellularLocation>
        <location evidence="2">Membrane</location>
    </subcellularLocation>
</comment>
<keyword evidence="4" id="KW-0597">Phosphoprotein</keyword>
<evidence type="ECO:0000256" key="6">
    <source>
        <dbReference type="ARBA" id="ARBA00022692"/>
    </source>
</evidence>
<feature type="domain" description="Histidine kinase" evidence="12">
    <location>
        <begin position="232"/>
        <end position="439"/>
    </location>
</feature>
<dbReference type="InterPro" id="IPR004358">
    <property type="entry name" value="Sig_transdc_His_kin-like_C"/>
</dbReference>
<dbReference type="Gene3D" id="1.10.287.130">
    <property type="match status" value="1"/>
</dbReference>
<name>E8U7V4_DEIML</name>
<dbReference type="InterPro" id="IPR003661">
    <property type="entry name" value="HisK_dim/P_dom"/>
</dbReference>
<evidence type="ECO:0000259" key="13">
    <source>
        <dbReference type="PROSITE" id="PS50885"/>
    </source>
</evidence>
<dbReference type="SMART" id="SM00387">
    <property type="entry name" value="HATPase_c"/>
    <property type="match status" value="1"/>
</dbReference>
<dbReference type="PROSITE" id="PS50109">
    <property type="entry name" value="HIS_KIN"/>
    <property type="match status" value="1"/>
</dbReference>
<dbReference type="STRING" id="709986.Deima_1494"/>
<dbReference type="InterPro" id="IPR036890">
    <property type="entry name" value="HATPase_C_sf"/>
</dbReference>
<comment type="catalytic activity">
    <reaction evidence="1">
        <text>ATP + protein L-histidine = ADP + protein N-phospho-L-histidine.</text>
        <dbReference type="EC" id="2.7.13.3"/>
    </reaction>
</comment>
<dbReference type="SMART" id="SM00304">
    <property type="entry name" value="HAMP"/>
    <property type="match status" value="1"/>
</dbReference>
<dbReference type="InterPro" id="IPR003660">
    <property type="entry name" value="HAMP_dom"/>
</dbReference>
<dbReference type="SUPFAM" id="SSF47384">
    <property type="entry name" value="Homodimeric domain of signal transducing histidine kinase"/>
    <property type="match status" value="1"/>
</dbReference>
<evidence type="ECO:0000256" key="5">
    <source>
        <dbReference type="ARBA" id="ARBA00022679"/>
    </source>
</evidence>
<protein>
    <recommendedName>
        <fullName evidence="3">histidine kinase</fullName>
        <ecNumber evidence="3">2.7.13.3</ecNumber>
    </recommendedName>
</protein>
<dbReference type="SMART" id="SM00388">
    <property type="entry name" value="HisKA"/>
    <property type="match status" value="1"/>
</dbReference>
<dbReference type="Pfam" id="PF00512">
    <property type="entry name" value="HisKA"/>
    <property type="match status" value="1"/>
</dbReference>
<dbReference type="KEGG" id="dmr:Deima_1494"/>
<proteinExistence type="predicted"/>
<sequence length="442" mass="46850" precursor="true">MTRRHATLRVRLAALTAAVSLAAVLLVTLALAAVVQRFVQDAQVARLASAASTIRERIETALAYGPLDLNATRGNDIPAEFGVRVTLAGTSLAQTQAFPNGVPEDLTPGAYRVNGQLAYVRTLSSRGALLVLATENRAATDTRAALTRALALTLPVALPLVALFAWLAAGRMLRPIKTLEQAARDIGESGDLTRPVPGAGPHDELARLAATLQTTFAQLAATREREVTFLRAAAHDLRTPLAALRARVTLALARDRDAQRYRADLQEVGTDLARLTRLAEHLLLLARNPSTLTLAPLDLHDLAADAVDTARTHHPDRDIDLTGPGTRARGDRILLTQAVTNLLENAARHAPNAAILVTVGAEGSRTFIRVHDDGPGVPPEVLARLGEAFYRPDAARAGEGHGLGLAIARHVAQLHGGALELHSGVEQGFTATLRLPDAGAPH</sequence>